<dbReference type="NCBIfam" id="NF000996">
    <property type="entry name" value="PRK00105.1"/>
    <property type="match status" value="1"/>
</dbReference>
<comment type="pathway">
    <text evidence="2 11">Nucleoside biosynthesis; alpha-ribazole biosynthesis; alpha-ribazole from 5,6-dimethylbenzimidazole: step 1/2.</text>
</comment>
<dbReference type="InterPro" id="IPR017846">
    <property type="entry name" value="Nict_dMeBzImd_PRibTrfase_bact"/>
</dbReference>
<dbReference type="GO" id="GO:0009236">
    <property type="term" value="P:cobalamin biosynthetic process"/>
    <property type="evidence" value="ECO:0007669"/>
    <property type="project" value="UniProtKB-UniRule"/>
</dbReference>
<comment type="catalytic activity">
    <reaction evidence="10 11">
        <text>5,6-dimethylbenzimidazole + nicotinate beta-D-ribonucleotide = alpha-ribazole 5'-phosphate + nicotinate + H(+)</text>
        <dbReference type="Rhea" id="RHEA:11196"/>
        <dbReference type="ChEBI" id="CHEBI:15378"/>
        <dbReference type="ChEBI" id="CHEBI:15890"/>
        <dbReference type="ChEBI" id="CHEBI:32544"/>
        <dbReference type="ChEBI" id="CHEBI:57502"/>
        <dbReference type="ChEBI" id="CHEBI:57918"/>
        <dbReference type="EC" id="2.4.2.21"/>
    </reaction>
</comment>
<evidence type="ECO:0000256" key="8">
    <source>
        <dbReference type="ARBA" id="ARBA00022679"/>
    </source>
</evidence>
<sequence>MNYEEMLRRELTLITPADEGAMARAAVYQGTLAKPPGSLGELENIYIRLCGITGTLCPGYTPCRIIVLCADNGVVKEGVSVTPRSVTAAQAVNMTRHCTGMSAMAHHFGDQVQVVDVGIADEYHCPEIVNRKIRPGTRNLGREPAMTRQETAQAVWTGMELARRAKAEGVAVLGVGEMGIGNTTTSAAVLAALTGLPVEAVTGRGGGMTDAGFLRKKQVITRALALHRPDKNDALDVLSKVGGLDLAAMCGVFLGAGRYGLPAVIDGFISVVAALCAYRLCPAVGDYLFASHLSREVGYTAAIEELGLAPWLHLGMRLGEGSGCPIAFRVLEAACAAARGMATFEGAAIDDSYLNEIRGKDCF</sequence>
<comment type="similarity">
    <text evidence="3 11">Belongs to the CobT family.</text>
</comment>
<dbReference type="UniPathway" id="UPA00061">
    <property type="reaction ID" value="UER00516"/>
</dbReference>
<evidence type="ECO:0000256" key="3">
    <source>
        <dbReference type="ARBA" id="ARBA00007110"/>
    </source>
</evidence>
<dbReference type="Pfam" id="PF02277">
    <property type="entry name" value="DBI_PRT"/>
    <property type="match status" value="1"/>
</dbReference>
<dbReference type="AlphaFoldDB" id="A0A810PTJ4"/>
<evidence type="ECO:0000256" key="5">
    <source>
        <dbReference type="ARBA" id="ARBA00015486"/>
    </source>
</evidence>
<dbReference type="Gene3D" id="1.10.1610.10">
    <property type="match status" value="1"/>
</dbReference>
<keyword evidence="7 11" id="KW-0328">Glycosyltransferase</keyword>
<dbReference type="FunFam" id="3.40.50.10210:FF:000001">
    <property type="entry name" value="Nicotinate-nucleotide--dimethylbenzimidazole phosphoribosyltransferase"/>
    <property type="match status" value="1"/>
</dbReference>
<dbReference type="SUPFAM" id="SSF52733">
    <property type="entry name" value="Nicotinate mononucleotide:5,6-dimethylbenzimidazole phosphoribosyltransferase (CobT)"/>
    <property type="match status" value="1"/>
</dbReference>
<evidence type="ECO:0000256" key="9">
    <source>
        <dbReference type="ARBA" id="ARBA00030686"/>
    </source>
</evidence>
<keyword evidence="12" id="KW-0614">Plasmid</keyword>
<evidence type="ECO:0000256" key="2">
    <source>
        <dbReference type="ARBA" id="ARBA00005049"/>
    </source>
</evidence>
<protein>
    <recommendedName>
        <fullName evidence="5 11">Nicotinate-nucleotide--dimethylbenzimidazole phosphoribosyltransferase</fullName>
        <shortName evidence="11">NN:DBI PRT</shortName>
        <ecNumber evidence="4 11">2.4.2.21</ecNumber>
    </recommendedName>
    <alternativeName>
        <fullName evidence="9 11">N(1)-alpha-phosphoribosyltransferase</fullName>
    </alternativeName>
</protein>
<evidence type="ECO:0000313" key="12">
    <source>
        <dbReference type="EMBL" id="BCK79739.1"/>
    </source>
</evidence>
<dbReference type="NCBIfam" id="TIGR03160">
    <property type="entry name" value="cobT_DBIPRT"/>
    <property type="match status" value="1"/>
</dbReference>
<dbReference type="RefSeq" id="WP_212821500.1">
    <property type="nucleotide sequence ID" value="NZ_AP023416.1"/>
</dbReference>
<feature type="active site" description="Proton acceptor" evidence="11">
    <location>
        <position position="320"/>
    </location>
</feature>
<dbReference type="HAMAP" id="MF_00230">
    <property type="entry name" value="CobT"/>
    <property type="match status" value="1"/>
</dbReference>
<dbReference type="GO" id="GO:0008939">
    <property type="term" value="F:nicotinate-nucleotide-dimethylbenzimidazole phosphoribosyltransferase activity"/>
    <property type="evidence" value="ECO:0007669"/>
    <property type="project" value="UniProtKB-UniRule"/>
</dbReference>
<evidence type="ECO:0000256" key="10">
    <source>
        <dbReference type="ARBA" id="ARBA00047340"/>
    </source>
</evidence>
<evidence type="ECO:0000256" key="7">
    <source>
        <dbReference type="ARBA" id="ARBA00022676"/>
    </source>
</evidence>
<organism evidence="12 13">
    <name type="scientific">Vescimonas fastidiosa</name>
    <dbReference type="NCBI Taxonomy" id="2714353"/>
    <lineage>
        <taxon>Bacteria</taxon>
        <taxon>Bacillati</taxon>
        <taxon>Bacillota</taxon>
        <taxon>Clostridia</taxon>
        <taxon>Eubacteriales</taxon>
        <taxon>Oscillospiraceae</taxon>
        <taxon>Vescimonas</taxon>
    </lineage>
</organism>
<dbReference type="PANTHER" id="PTHR43463">
    <property type="entry name" value="NICOTINATE-NUCLEOTIDE--DIMETHYLBENZIMIDAZOLE PHOSPHORIBOSYLTRANSFERASE"/>
    <property type="match status" value="1"/>
</dbReference>
<keyword evidence="8 11" id="KW-0808">Transferase</keyword>
<dbReference type="InterPro" id="IPR023195">
    <property type="entry name" value="Nict_dMeBzImd_PRibTrfase_N"/>
</dbReference>
<dbReference type="Proteomes" id="UP000681343">
    <property type="component" value="Plasmid pMM35_01"/>
</dbReference>
<keyword evidence="13" id="KW-1185">Reference proteome</keyword>
<evidence type="ECO:0000256" key="6">
    <source>
        <dbReference type="ARBA" id="ARBA00022573"/>
    </source>
</evidence>
<dbReference type="Gene3D" id="3.40.50.10210">
    <property type="match status" value="1"/>
</dbReference>
<dbReference type="KEGG" id="vfa:MM35RIKEN_19310"/>
<gene>
    <name evidence="11 12" type="primary">cobT</name>
    <name evidence="12" type="ORF">MM35RIKEN_19310</name>
</gene>
<accession>A0A810PTJ4</accession>
<dbReference type="InterPro" id="IPR036087">
    <property type="entry name" value="Nict_dMeBzImd_PRibTrfase_sf"/>
</dbReference>
<evidence type="ECO:0000256" key="11">
    <source>
        <dbReference type="HAMAP-Rule" id="MF_00230"/>
    </source>
</evidence>
<evidence type="ECO:0000256" key="1">
    <source>
        <dbReference type="ARBA" id="ARBA00002197"/>
    </source>
</evidence>
<dbReference type="CDD" id="cd02439">
    <property type="entry name" value="DMB-PRT_CobT"/>
    <property type="match status" value="1"/>
</dbReference>
<dbReference type="EMBL" id="AP023416">
    <property type="protein sequence ID" value="BCK79739.1"/>
    <property type="molecule type" value="Genomic_DNA"/>
</dbReference>
<geneLocation type="plasmid" evidence="12 13">
    <name>pMM35_01</name>
</geneLocation>
<dbReference type="EC" id="2.4.2.21" evidence="4 11"/>
<evidence type="ECO:0000256" key="4">
    <source>
        <dbReference type="ARBA" id="ARBA00011991"/>
    </source>
</evidence>
<evidence type="ECO:0000313" key="13">
    <source>
        <dbReference type="Proteomes" id="UP000681343"/>
    </source>
</evidence>
<proteinExistence type="inferred from homology"/>
<comment type="function">
    <text evidence="1 11">Catalyzes the synthesis of alpha-ribazole-5'-phosphate from nicotinate mononucleotide (NAMN) and 5,6-dimethylbenzimidazole (DMB).</text>
</comment>
<dbReference type="InterPro" id="IPR003200">
    <property type="entry name" value="Nict_dMeBzImd_PRibTrfase"/>
</dbReference>
<reference evidence="12" key="1">
    <citation type="submission" date="2020-09" db="EMBL/GenBank/DDBJ databases">
        <title>New species isolated from human feces.</title>
        <authorList>
            <person name="Kitahara M."/>
            <person name="Shigeno Y."/>
            <person name="Shime M."/>
            <person name="Matsumoto Y."/>
            <person name="Nakamura S."/>
            <person name="Motooka D."/>
            <person name="Fukuoka S."/>
            <person name="Nishikawa H."/>
            <person name="Benno Y."/>
        </authorList>
    </citation>
    <scope>NUCLEOTIDE SEQUENCE</scope>
    <source>
        <strain evidence="12">MM35</strain>
        <plasmid evidence="12">pMM35_01</plasmid>
    </source>
</reference>
<name>A0A810PTJ4_9FIRM</name>
<dbReference type="PANTHER" id="PTHR43463:SF1">
    <property type="entry name" value="NICOTINATE-NUCLEOTIDE--DIMETHYLBENZIMIDAZOLE PHOSPHORIBOSYLTRANSFERASE"/>
    <property type="match status" value="1"/>
</dbReference>
<keyword evidence="6 11" id="KW-0169">Cobalamin biosynthesis</keyword>